<evidence type="ECO:0000259" key="6">
    <source>
        <dbReference type="Pfam" id="PF25973"/>
    </source>
</evidence>
<keyword evidence="2" id="KW-0175">Coiled coil</keyword>
<gene>
    <name evidence="7" type="ORF">BWR60_14340</name>
</gene>
<feature type="transmembrane region" description="Helical" evidence="3">
    <location>
        <begin position="72"/>
        <end position="91"/>
    </location>
</feature>
<feature type="coiled-coil region" evidence="2">
    <location>
        <begin position="147"/>
        <end position="174"/>
    </location>
</feature>
<dbReference type="PANTHER" id="PTHR30469">
    <property type="entry name" value="MULTIDRUG RESISTANCE PROTEIN MDTA"/>
    <property type="match status" value="1"/>
</dbReference>
<evidence type="ECO:0000259" key="4">
    <source>
        <dbReference type="Pfam" id="PF25954"/>
    </source>
</evidence>
<dbReference type="InterPro" id="IPR058647">
    <property type="entry name" value="BSH_CzcB-like"/>
</dbReference>
<name>A0A211ZMK8_9PROT</name>
<dbReference type="Pfam" id="PF25954">
    <property type="entry name" value="Beta-barrel_RND_2"/>
    <property type="match status" value="1"/>
</dbReference>
<dbReference type="InterPro" id="IPR006143">
    <property type="entry name" value="RND_pump_MFP"/>
</dbReference>
<comment type="caution">
    <text evidence="7">The sequence shown here is derived from an EMBL/GenBank/DDBJ whole genome shotgun (WGS) entry which is preliminary data.</text>
</comment>
<feature type="domain" description="Multidrug resistance protein MdtA-like C-terminal permuted SH3" evidence="5">
    <location>
        <begin position="331"/>
        <end position="383"/>
    </location>
</feature>
<evidence type="ECO:0000313" key="7">
    <source>
        <dbReference type="EMBL" id="OWJ66513.1"/>
    </source>
</evidence>
<feature type="domain" description="CusB-like beta-barrel" evidence="4">
    <location>
        <begin position="251"/>
        <end position="325"/>
    </location>
</feature>
<keyword evidence="3" id="KW-1133">Transmembrane helix</keyword>
<dbReference type="AlphaFoldDB" id="A0A211ZMK8"/>
<comment type="similarity">
    <text evidence="1">Belongs to the membrane fusion protein (MFP) (TC 8.A.1) family.</text>
</comment>
<keyword evidence="8" id="KW-1185">Reference proteome</keyword>
<dbReference type="Gene3D" id="2.40.420.20">
    <property type="match status" value="1"/>
</dbReference>
<dbReference type="NCBIfam" id="TIGR01730">
    <property type="entry name" value="RND_mfp"/>
    <property type="match status" value="1"/>
</dbReference>
<dbReference type="EMBL" id="NHON01000023">
    <property type="protein sequence ID" value="OWJ66513.1"/>
    <property type="molecule type" value="Genomic_DNA"/>
</dbReference>
<dbReference type="SUPFAM" id="SSF111369">
    <property type="entry name" value="HlyD-like secretion proteins"/>
    <property type="match status" value="1"/>
</dbReference>
<protein>
    <submittedName>
        <fullName evidence="7">Efflux transporter periplasmic adaptor subunit</fullName>
    </submittedName>
</protein>
<dbReference type="GO" id="GO:1990281">
    <property type="term" value="C:efflux pump complex"/>
    <property type="evidence" value="ECO:0007669"/>
    <property type="project" value="TreeGrafter"/>
</dbReference>
<keyword evidence="3" id="KW-0812">Transmembrane</keyword>
<dbReference type="Gene3D" id="1.10.287.470">
    <property type="entry name" value="Helix hairpin bin"/>
    <property type="match status" value="1"/>
</dbReference>
<organism evidence="7 8">
    <name type="scientific">Inquilinus limosus</name>
    <dbReference type="NCBI Taxonomy" id="171674"/>
    <lineage>
        <taxon>Bacteria</taxon>
        <taxon>Pseudomonadati</taxon>
        <taxon>Pseudomonadota</taxon>
        <taxon>Alphaproteobacteria</taxon>
        <taxon>Rhodospirillales</taxon>
        <taxon>Rhodospirillaceae</taxon>
        <taxon>Inquilinus</taxon>
    </lineage>
</organism>
<dbReference type="InterPro" id="IPR058792">
    <property type="entry name" value="Beta-barrel_RND_2"/>
</dbReference>
<dbReference type="OrthoDB" id="9806939at2"/>
<evidence type="ECO:0000313" key="8">
    <source>
        <dbReference type="Proteomes" id="UP000196655"/>
    </source>
</evidence>
<evidence type="ECO:0000256" key="1">
    <source>
        <dbReference type="ARBA" id="ARBA00009477"/>
    </source>
</evidence>
<keyword evidence="3" id="KW-0472">Membrane</keyword>
<evidence type="ECO:0000256" key="3">
    <source>
        <dbReference type="SAM" id="Phobius"/>
    </source>
</evidence>
<proteinExistence type="inferred from homology"/>
<evidence type="ECO:0000259" key="5">
    <source>
        <dbReference type="Pfam" id="PF25967"/>
    </source>
</evidence>
<dbReference type="Pfam" id="PF25973">
    <property type="entry name" value="BSH_CzcB"/>
    <property type="match status" value="1"/>
</dbReference>
<dbReference type="Gene3D" id="2.40.30.170">
    <property type="match status" value="1"/>
</dbReference>
<dbReference type="InterPro" id="IPR058627">
    <property type="entry name" value="MdtA-like_C"/>
</dbReference>
<accession>A0A211ZMK8</accession>
<dbReference type="Pfam" id="PF25967">
    <property type="entry name" value="RND-MFP_C"/>
    <property type="match status" value="1"/>
</dbReference>
<evidence type="ECO:0000256" key="2">
    <source>
        <dbReference type="SAM" id="Coils"/>
    </source>
</evidence>
<feature type="domain" description="CzcB-like barrel-sandwich hybrid" evidence="6">
    <location>
        <begin position="122"/>
        <end position="246"/>
    </location>
</feature>
<sequence length="399" mass="43260">MVQEQRQRRLQDRLLRRLAAGPPRCPLPPGFRCRHIEPSAPALESYIETILFRIYILIDSPLSEPQLKTVRILSAVLVLALIAGAVFWLFGRAAPVTTVAPRRGEAAQIVYATGVIEPRVWAKVTPLVRERIVSICDCEGEAIEPGAELARLDSREAEATLAELKARQKLAAAEHDRQMVLVGRNVASAQALDQARSELSRLDAMIAGQTATLENYVLRAPMRGLVLRKDGEVGEIIDPGTVIFWVGEPKPLWVIADVNEEDIPLVAVGQKALLRADAFPGQALPATVDSITPKGDPVAKTYRVRLALPDDTPIRIGMTVDVNIVNRTVPDALLVPAEAVNGDAVFTVDGDGRARRRTIAAGIRGIRDIEVRSGLAEGDRVITPFPEALADGARVAPEG</sequence>
<dbReference type="STRING" id="1122125.GCA_000423185_02168"/>
<dbReference type="Proteomes" id="UP000196655">
    <property type="component" value="Unassembled WGS sequence"/>
</dbReference>
<dbReference type="GO" id="GO:0015562">
    <property type="term" value="F:efflux transmembrane transporter activity"/>
    <property type="evidence" value="ECO:0007669"/>
    <property type="project" value="TreeGrafter"/>
</dbReference>
<reference evidence="8" key="1">
    <citation type="submission" date="2017-05" db="EMBL/GenBank/DDBJ databases">
        <authorList>
            <person name="Macchi M."/>
            <person name="Festa S."/>
            <person name="Coppotelli B.M."/>
            <person name="Morelli I.S."/>
        </authorList>
    </citation>
    <scope>NUCLEOTIDE SEQUENCE [LARGE SCALE GENOMIC DNA]</scope>
    <source>
        <strain evidence="8">I</strain>
    </source>
</reference>